<accession>A0ABZ2RJD4</accession>
<sequence>MANNTPINWAYPFKLKNASNNPLEYLNQMAKANAGFYPIGNNGIWHGGVHFDEGTAAAFDQSSIACIADGEVIAYRVDENYPVTEYPKTPQLLKAPFSSSFVLVKHTLQPPQPQPAAENTNAAPAKPAPSITLYSLYMHLKCWNEYELDEKLERPAFWEASSYTVNTQKDPLTVRAAPQENAQSLGKISRGTKVRASGAGAYLKLEEIISGNTEPALKAGGQESVLGFIGSALLKAESKPKALKSVVVLDTPIPIKAGALIGHLGTYQNHNGSAQPLLHLEIFSCDDVPGFISQSRAWASQFPVKDKTLLKVHKGASRLIKHRPDISATNPPKLTDDSQPVGVDLIIPQAYLDSLPATHKLTVKTPASASLPEQTTHWWHLENLLADAQGNPISGWLAEQELITTRHSPWEWEGFQFIEDTGTPLEKLAYNLNARGQLTADEQHNYRAQINKTDGGPIVATARLYEIVDSNKDGVLTSDEIRTALSKPWHAQVLGQLIVKYESEWFWSAEKWNELDPLLALEGAVWEKEKQRIQELSWWNELTEEFGANGAAWHFHPTTPAFLPNSKTISECKICGRDISITHELMDRIKTSKTSEEFVNGFIESMNNLSTRYGIDSCSQLKHLLAQAKHETQGFSKFRESLYYSSYTAKSLYAMAPTAINNGFVRKGIKFNSEQEKMKYIEDHLLKNDAGYGNHCFGSNEYPENDYRGRGLLHLTHFGNYDDCAKEIGKPISENPTLVEKYIPIIVETGLWFWKKNNLKPLAENTQKSSDENVKLITKIINGGYKGLAERTQYKREIDIIFEELYKKC</sequence>
<dbReference type="Proteomes" id="UP001476583">
    <property type="component" value="Chromosome"/>
</dbReference>
<dbReference type="Gene3D" id="1.10.530.10">
    <property type="match status" value="1"/>
</dbReference>
<dbReference type="GO" id="GO:0016787">
    <property type="term" value="F:hydrolase activity"/>
    <property type="evidence" value="ECO:0007669"/>
    <property type="project" value="UniProtKB-KW"/>
</dbReference>
<protein>
    <submittedName>
        <fullName evidence="4">Glycoside hydrolase family 19 protein</fullName>
    </submittedName>
</protein>
<dbReference type="EMBL" id="CP148074">
    <property type="protein sequence ID" value="WXL25715.1"/>
    <property type="molecule type" value="Genomic_DNA"/>
</dbReference>
<proteinExistence type="predicted"/>
<name>A0ABZ2RJD4_ECTME</name>
<dbReference type="PANTHER" id="PTHR22595">
    <property type="entry name" value="CHITINASE-RELATED"/>
    <property type="match status" value="1"/>
</dbReference>
<evidence type="ECO:0000313" key="5">
    <source>
        <dbReference type="Proteomes" id="UP001476583"/>
    </source>
</evidence>
<reference evidence="4 5" key="1">
    <citation type="submission" date="2024-03" db="EMBL/GenBank/DDBJ databases">
        <title>Complete genome of BD2.</title>
        <authorList>
            <person name="Cao G."/>
        </authorList>
    </citation>
    <scope>NUCLEOTIDE SEQUENCE [LARGE SCALE GENOMIC DNA]</scope>
    <source>
        <strain evidence="4 5">BD2</strain>
    </source>
</reference>
<keyword evidence="5" id="KW-1185">Reference proteome</keyword>
<dbReference type="InterPro" id="IPR023346">
    <property type="entry name" value="Lysozyme-like_dom_sf"/>
</dbReference>
<keyword evidence="1" id="KW-0611">Plant defense</keyword>
<feature type="domain" description="Glycoside hydrolase family 19 catalytic" evidence="3">
    <location>
        <begin position="688"/>
        <end position="761"/>
    </location>
</feature>
<evidence type="ECO:0000259" key="3">
    <source>
        <dbReference type="Pfam" id="PF00182"/>
    </source>
</evidence>
<dbReference type="InterPro" id="IPR000726">
    <property type="entry name" value="Glyco_hydro_19_cat"/>
</dbReference>
<keyword evidence="4" id="KW-0378">Hydrolase</keyword>
<dbReference type="PROSITE" id="PS00018">
    <property type="entry name" value="EF_HAND_1"/>
    <property type="match status" value="1"/>
</dbReference>
<evidence type="ECO:0000256" key="2">
    <source>
        <dbReference type="ARBA" id="ARBA00023157"/>
    </source>
</evidence>
<dbReference type="SUPFAM" id="SSF53955">
    <property type="entry name" value="Lysozyme-like"/>
    <property type="match status" value="1"/>
</dbReference>
<evidence type="ECO:0000313" key="4">
    <source>
        <dbReference type="EMBL" id="WXL25715.1"/>
    </source>
</evidence>
<gene>
    <name evidence="4" type="ORF">WG219_20860</name>
</gene>
<keyword evidence="2" id="KW-1015">Disulfide bond</keyword>
<evidence type="ECO:0000256" key="1">
    <source>
        <dbReference type="ARBA" id="ARBA00022821"/>
    </source>
</evidence>
<organism evidence="4 5">
    <name type="scientific">Ectopseudomonas mendocina</name>
    <name type="common">Pseudomonas mendocina</name>
    <dbReference type="NCBI Taxonomy" id="300"/>
    <lineage>
        <taxon>Bacteria</taxon>
        <taxon>Pseudomonadati</taxon>
        <taxon>Pseudomonadota</taxon>
        <taxon>Gammaproteobacteria</taxon>
        <taxon>Pseudomonadales</taxon>
        <taxon>Pseudomonadaceae</taxon>
        <taxon>Ectopseudomonas</taxon>
    </lineage>
</organism>
<dbReference type="InterPro" id="IPR018247">
    <property type="entry name" value="EF_Hand_1_Ca_BS"/>
</dbReference>
<dbReference type="Pfam" id="PF00182">
    <property type="entry name" value="Glyco_hydro_19"/>
    <property type="match status" value="1"/>
</dbReference>
<dbReference type="PANTHER" id="PTHR22595:SF79">
    <property type="entry name" value="CHITINASE 12"/>
    <property type="match status" value="1"/>
</dbReference>